<keyword evidence="7" id="KW-1185">Reference proteome</keyword>
<comment type="similarity">
    <text evidence="2">Belongs to the UDP-glycosyltransferase family.</text>
</comment>
<evidence type="ECO:0000256" key="6">
    <source>
        <dbReference type="ARBA" id="ARBA00022989"/>
    </source>
</evidence>
<dbReference type="GeneID" id="103111198"/>
<accession>A0ABM3XLW0</accession>
<evidence type="ECO:0000313" key="7">
    <source>
        <dbReference type="Proteomes" id="UP001652624"/>
    </source>
</evidence>
<dbReference type="Gene3D" id="3.40.50.2000">
    <property type="entry name" value="Glycogen Phosphorylase B"/>
    <property type="match status" value="1"/>
</dbReference>
<keyword evidence="5" id="KW-0812">Transmembrane</keyword>
<organism evidence="7 8">
    <name type="scientific">Erinaceus europaeus</name>
    <name type="common">Western European hedgehog</name>
    <dbReference type="NCBI Taxonomy" id="9365"/>
    <lineage>
        <taxon>Eukaryota</taxon>
        <taxon>Metazoa</taxon>
        <taxon>Chordata</taxon>
        <taxon>Craniata</taxon>
        <taxon>Vertebrata</taxon>
        <taxon>Euteleostomi</taxon>
        <taxon>Mammalia</taxon>
        <taxon>Eutheria</taxon>
        <taxon>Laurasiatheria</taxon>
        <taxon>Eulipotyphla</taxon>
        <taxon>Erinaceidae</taxon>
        <taxon>Erinaceinae</taxon>
        <taxon>Erinaceus</taxon>
    </lineage>
</organism>
<name>A0ABM3XLW0_ERIEU</name>
<keyword evidence="6" id="KW-1133">Transmembrane helix</keyword>
<evidence type="ECO:0000256" key="1">
    <source>
        <dbReference type="ARBA" id="ARBA00004167"/>
    </source>
</evidence>
<proteinExistence type="inferred from homology"/>
<keyword evidence="6" id="KW-0472">Membrane</keyword>
<evidence type="ECO:0000313" key="8">
    <source>
        <dbReference type="RefSeq" id="XP_060049808.1"/>
    </source>
</evidence>
<sequence length="297" mass="33876">MTCLWRTFQKVSVGLLFLGLCGIAAGGRVLVVPFDGSHWLSLKNIVETLSQRGHEIVVLVPEVNLLPKDSRYYTTKIYPVPYDEEELKSRFHAFGVSPFIERSFLSGLFLEMKLFTDLTDLYHLNCQGLLKDSNTMNFLKESKFDAVFADPAIACSVILAEYLSLPPIYLFRSFPGFAEQYCMKSPQPVSYVPRSYTQFSDKMTFPQRVVNILLSFLEPFVSYMSDSMYQELISDALKRDVSLSSLYGKGSLWLLRYDFVFEYPRPVMPNMVFIGGANCQKQGVLSQVGGFNFFWLS</sequence>
<dbReference type="InterPro" id="IPR002213">
    <property type="entry name" value="UDP_glucos_trans"/>
</dbReference>
<dbReference type="RefSeq" id="XP_060049808.1">
    <property type="nucleotide sequence ID" value="XM_060193825.1"/>
</dbReference>
<dbReference type="Proteomes" id="UP001652624">
    <property type="component" value="Chromosome 7"/>
</dbReference>
<dbReference type="Pfam" id="PF00201">
    <property type="entry name" value="UDPGT"/>
    <property type="match status" value="1"/>
</dbReference>
<gene>
    <name evidence="8" type="primary">LOC103111198</name>
</gene>
<comment type="subcellular location">
    <subcellularLocation>
        <location evidence="1">Membrane</location>
        <topology evidence="1">Single-pass membrane protein</topology>
    </subcellularLocation>
</comment>
<dbReference type="PANTHER" id="PTHR48043">
    <property type="entry name" value="EG:EG0003.4 PROTEIN-RELATED"/>
    <property type="match status" value="1"/>
</dbReference>
<reference evidence="8" key="1">
    <citation type="submission" date="2025-08" db="UniProtKB">
        <authorList>
            <consortium name="RefSeq"/>
        </authorList>
    </citation>
    <scope>IDENTIFICATION</scope>
</reference>
<protein>
    <submittedName>
        <fullName evidence="8">UDP-glucuronosyltransferase 1-6-like</fullName>
    </submittedName>
</protein>
<keyword evidence="4" id="KW-0808">Transferase</keyword>
<evidence type="ECO:0000256" key="5">
    <source>
        <dbReference type="ARBA" id="ARBA00022692"/>
    </source>
</evidence>
<keyword evidence="3" id="KW-0328">Glycosyltransferase</keyword>
<evidence type="ECO:0000256" key="2">
    <source>
        <dbReference type="ARBA" id="ARBA00009995"/>
    </source>
</evidence>
<evidence type="ECO:0000256" key="4">
    <source>
        <dbReference type="ARBA" id="ARBA00022679"/>
    </source>
</evidence>
<dbReference type="SUPFAM" id="SSF53756">
    <property type="entry name" value="UDP-Glycosyltransferase/glycogen phosphorylase"/>
    <property type="match status" value="1"/>
</dbReference>
<evidence type="ECO:0000256" key="3">
    <source>
        <dbReference type="ARBA" id="ARBA00022676"/>
    </source>
</evidence>
<dbReference type="InterPro" id="IPR050271">
    <property type="entry name" value="UDP-glycosyltransferase"/>
</dbReference>
<dbReference type="PANTHER" id="PTHR48043:SF161">
    <property type="entry name" value="UDP GLUCURONOSYLTRANSFERASE FAMILY 1 MEMBER A1"/>
    <property type="match status" value="1"/>
</dbReference>